<dbReference type="EMBL" id="GBEZ01026421">
    <property type="protein sequence ID" value="JAC60787.1"/>
    <property type="molecule type" value="Transcribed_RNA"/>
</dbReference>
<evidence type="ECO:0000313" key="7">
    <source>
        <dbReference type="EMBL" id="JAC60787.1"/>
    </source>
</evidence>
<dbReference type="AlphaFoldDB" id="A0A061QJI9"/>
<protein>
    <submittedName>
        <fullName evidence="7">Duf726-domain-containing protein</fullName>
    </submittedName>
</protein>
<feature type="region of interest" description="Disordered" evidence="6">
    <location>
        <begin position="409"/>
        <end position="466"/>
    </location>
</feature>
<proteinExistence type="inferred from homology"/>
<dbReference type="GO" id="GO:0016020">
    <property type="term" value="C:membrane"/>
    <property type="evidence" value="ECO:0007669"/>
    <property type="project" value="UniProtKB-SubCell"/>
</dbReference>
<keyword evidence="4" id="KW-1133">Transmembrane helix</keyword>
<organism evidence="7">
    <name type="scientific">Tetraselmis sp. GSL018</name>
    <dbReference type="NCBI Taxonomy" id="582737"/>
    <lineage>
        <taxon>Eukaryota</taxon>
        <taxon>Viridiplantae</taxon>
        <taxon>Chlorophyta</taxon>
        <taxon>core chlorophytes</taxon>
        <taxon>Chlorodendrophyceae</taxon>
        <taxon>Chlorodendrales</taxon>
        <taxon>Chlorodendraceae</taxon>
        <taxon>Tetraselmis</taxon>
    </lineage>
</organism>
<accession>A0A061QJI9</accession>
<feature type="region of interest" description="Disordered" evidence="6">
    <location>
        <begin position="166"/>
        <end position="190"/>
    </location>
</feature>
<comment type="similarity">
    <text evidence="2">Belongs to the TMCO4 family.</text>
</comment>
<evidence type="ECO:0000256" key="5">
    <source>
        <dbReference type="ARBA" id="ARBA00023136"/>
    </source>
</evidence>
<dbReference type="Pfam" id="PF05277">
    <property type="entry name" value="DUF726"/>
    <property type="match status" value="2"/>
</dbReference>
<name>A0A061QJI9_9CHLO</name>
<comment type="subcellular location">
    <subcellularLocation>
        <location evidence="1">Membrane</location>
        <topology evidence="1">Multi-pass membrane protein</topology>
    </subcellularLocation>
</comment>
<feature type="region of interest" description="Disordered" evidence="6">
    <location>
        <begin position="371"/>
        <end position="396"/>
    </location>
</feature>
<evidence type="ECO:0000256" key="2">
    <source>
        <dbReference type="ARBA" id="ARBA00009824"/>
    </source>
</evidence>
<dbReference type="InterPro" id="IPR029058">
    <property type="entry name" value="AB_hydrolase_fold"/>
</dbReference>
<evidence type="ECO:0000256" key="3">
    <source>
        <dbReference type="ARBA" id="ARBA00022692"/>
    </source>
</evidence>
<feature type="compositionally biased region" description="Basic and acidic residues" evidence="6">
    <location>
        <begin position="387"/>
        <end position="396"/>
    </location>
</feature>
<dbReference type="SUPFAM" id="SSF53474">
    <property type="entry name" value="alpha/beta-Hydrolases"/>
    <property type="match status" value="1"/>
</dbReference>
<evidence type="ECO:0000256" key="6">
    <source>
        <dbReference type="SAM" id="MobiDB-lite"/>
    </source>
</evidence>
<feature type="compositionally biased region" description="Low complexity" evidence="6">
    <location>
        <begin position="429"/>
        <end position="441"/>
    </location>
</feature>
<sequence>METLRCAPELTERQRYTAAGIFTVAIHARQGRLLQAATEVVEKEVLRPNEKDKQLISGAQVASLGEAEGFAKLAVTLDSKIHPVKDELALAGTEELCEFIYKRLGVYEKLWQGLLETATVNEGRAVREVLSLFISPLCSEGPLELQLDAVLRHLTAATFSWGLVQPGEEVGPDAPPGQKGSRGGAADLPTLPKAAGFPTTRWHDARAAQALRDLSRWLQAWGGPQPGRVEAWQAEDATCALTGKAELDAEDMRRSSKWTLNRALAVGGTAVVGGTLLAVTGGLAAPAIAAGLTSAASLLGGTAAAGVVSGVATTTAVTATMGATGAGYGGRAMMRRTGEVREFDFLPVSRETLPGGAYVVATLEVRPGADPSEHRVAVSLSVSDPNAEEKKSPRRDAFVKGLTKVFQRGAAEKNPRASGWFPWTKGKGRASAAAPKAPAPDGDGGEGSGRPGSPRRDDAWRNWKPPGRLPLPWPKALKAQIAPECTVCVAGWVRDSPAGFVSPFDSLVDSPGAGRLPEPEVYCLVWESDKLIALHNAIMSLVTSYAAGQLSKYFVTTFVNASLVAAVSVPATILAATSVIDNSWSIVLDRADKAGLILAQRLVSTAPASRPVRLVGFSMGARLIFSCLLELARCGHRGVVSEVVLVGAPVSITPMKWCSARSAVAGRFVNGFCSHDWLLGMVYRTSRAFAKNAAGLQPVGAKVPEAYVEDVDLLELGIVKGHTDYPQAMGRILEHLGSCED</sequence>
<evidence type="ECO:0000256" key="4">
    <source>
        <dbReference type="ARBA" id="ARBA00022989"/>
    </source>
</evidence>
<keyword evidence="3" id="KW-0812">Transmembrane</keyword>
<reference evidence="7" key="1">
    <citation type="submission" date="2014-05" db="EMBL/GenBank/DDBJ databases">
        <title>The transcriptome of the halophilic microalga Tetraselmis sp. GSL018 isolated from the Great Salt Lake, Utah.</title>
        <authorList>
            <person name="Jinkerson R.E."/>
            <person name="D'Adamo S."/>
            <person name="Posewitz M.C."/>
        </authorList>
    </citation>
    <scope>NUCLEOTIDE SEQUENCE</scope>
    <source>
        <strain evidence="7">GSL018</strain>
    </source>
</reference>
<gene>
    <name evidence="7" type="ORF">TSPGSL018_28002</name>
</gene>
<dbReference type="InterPro" id="IPR007941">
    <property type="entry name" value="DUF726"/>
</dbReference>
<evidence type="ECO:0000256" key="1">
    <source>
        <dbReference type="ARBA" id="ARBA00004141"/>
    </source>
</evidence>
<keyword evidence="5" id="KW-0472">Membrane</keyword>
<dbReference type="PANTHER" id="PTHR17920:SF3">
    <property type="entry name" value="TRANSMEMBRANE AND COILED-COIL DOMAIN-CONTAINING PROTEIN 4"/>
    <property type="match status" value="1"/>
</dbReference>
<dbReference type="PANTHER" id="PTHR17920">
    <property type="entry name" value="TRANSMEMBRANE AND COILED-COIL DOMAIN-CONTAINING PROTEIN 4 TMCO4"/>
    <property type="match status" value="1"/>
</dbReference>